<evidence type="ECO:0000256" key="1">
    <source>
        <dbReference type="SAM" id="MobiDB-lite"/>
    </source>
</evidence>
<accession>A0ABR9P4K8</accession>
<keyword evidence="4" id="KW-1185">Reference proteome</keyword>
<dbReference type="EMBL" id="JADBGI010000006">
    <property type="protein sequence ID" value="MBE2998783.1"/>
    <property type="molecule type" value="Genomic_DNA"/>
</dbReference>
<evidence type="ECO:0000313" key="4">
    <source>
        <dbReference type="Proteomes" id="UP000806528"/>
    </source>
</evidence>
<feature type="region of interest" description="Disordered" evidence="1">
    <location>
        <begin position="1"/>
        <end position="26"/>
    </location>
</feature>
<evidence type="ECO:0000256" key="2">
    <source>
        <dbReference type="SAM" id="Phobius"/>
    </source>
</evidence>
<gene>
    <name evidence="3" type="ORF">IDM40_08715</name>
</gene>
<dbReference type="RefSeq" id="WP_193121423.1">
    <property type="nucleotide sequence ID" value="NZ_JADBGI010000006.1"/>
</dbReference>
<proteinExistence type="predicted"/>
<reference evidence="3 4" key="1">
    <citation type="submission" date="2020-09" db="EMBL/GenBank/DDBJ databases">
        <title>Diversity and distribution of actinomycetes associated with coral in the coast of Hainan.</title>
        <authorList>
            <person name="Li F."/>
        </authorList>
    </citation>
    <scope>NUCLEOTIDE SEQUENCE [LARGE SCALE GENOMIC DNA]</scope>
    <source>
        <strain evidence="3 4">HNM0947</strain>
    </source>
</reference>
<sequence>MSTPQNPRTPEPHTPQSPPAKGTGRRAPVWAVAAGAGVLLLVAVGGGFALGTVQGASSGGSGSGDASAEDPNGNGSGDDGSDGTGGAEDGEPEEAGLQGQEVEGYGIGFTLPEDWVPHDDLPPHASTELDEPAIEHALLREDGTLLAHASLSAMNVPEEGGGPVGTTGAAEFIQQFVGPLNEGFEAGGTAPYEVDGAVEATRGDFVIQDSDNAFLLVDTGGEQYAAVFVGIHGAAEPDEADEELREAVLESVHVL</sequence>
<evidence type="ECO:0000313" key="3">
    <source>
        <dbReference type="EMBL" id="MBE2998783.1"/>
    </source>
</evidence>
<comment type="caution">
    <text evidence="3">The sequence shown here is derived from an EMBL/GenBank/DDBJ whole genome shotgun (WGS) entry which is preliminary data.</text>
</comment>
<feature type="transmembrane region" description="Helical" evidence="2">
    <location>
        <begin position="29"/>
        <end position="50"/>
    </location>
</feature>
<feature type="compositionally biased region" description="Gly residues" evidence="1">
    <location>
        <begin position="74"/>
        <end position="87"/>
    </location>
</feature>
<feature type="region of interest" description="Disordered" evidence="1">
    <location>
        <begin position="51"/>
        <end position="97"/>
    </location>
</feature>
<protein>
    <submittedName>
        <fullName evidence="3">Uncharacterized protein</fullName>
    </submittedName>
</protein>
<keyword evidence="2" id="KW-0472">Membrane</keyword>
<organism evidence="3 4">
    <name type="scientific">Nocardiopsis coralli</name>
    <dbReference type="NCBI Taxonomy" id="2772213"/>
    <lineage>
        <taxon>Bacteria</taxon>
        <taxon>Bacillati</taxon>
        <taxon>Actinomycetota</taxon>
        <taxon>Actinomycetes</taxon>
        <taxon>Streptosporangiales</taxon>
        <taxon>Nocardiopsidaceae</taxon>
        <taxon>Nocardiopsis</taxon>
    </lineage>
</organism>
<keyword evidence="2" id="KW-0812">Transmembrane</keyword>
<dbReference type="Proteomes" id="UP000806528">
    <property type="component" value="Unassembled WGS sequence"/>
</dbReference>
<keyword evidence="2" id="KW-1133">Transmembrane helix</keyword>
<name>A0ABR9P4K8_9ACTN</name>
<feature type="compositionally biased region" description="Pro residues" evidence="1">
    <location>
        <begin position="7"/>
        <end position="18"/>
    </location>
</feature>